<evidence type="ECO:0000256" key="1">
    <source>
        <dbReference type="SAM" id="Phobius"/>
    </source>
</evidence>
<protein>
    <submittedName>
        <fullName evidence="2">Uncharacterized protein</fullName>
    </submittedName>
</protein>
<accession>A0A653CD13</accession>
<keyword evidence="1" id="KW-1133">Transmembrane helix</keyword>
<keyword evidence="1" id="KW-0812">Transmembrane</keyword>
<sequence length="82" mass="9618">MLPHTLERQSHFEDHDIPAWIRIRLYAVFFFSCSLLSLVDPVLAIISTLLVTTNLVDQCLFDLIVRICYIDSVFFYPWVITL</sequence>
<dbReference type="Proteomes" id="UP000410492">
    <property type="component" value="Unassembled WGS sequence"/>
</dbReference>
<keyword evidence="3" id="KW-1185">Reference proteome</keyword>
<feature type="transmembrane region" description="Helical" evidence="1">
    <location>
        <begin position="63"/>
        <end position="80"/>
    </location>
</feature>
<feature type="transmembrane region" description="Helical" evidence="1">
    <location>
        <begin position="25"/>
        <end position="51"/>
    </location>
</feature>
<proteinExistence type="predicted"/>
<gene>
    <name evidence="2" type="ORF">CALMAC_LOCUS8010</name>
</gene>
<organism evidence="2 3">
    <name type="scientific">Callosobruchus maculatus</name>
    <name type="common">Southern cowpea weevil</name>
    <name type="synonym">Pulse bruchid</name>
    <dbReference type="NCBI Taxonomy" id="64391"/>
    <lineage>
        <taxon>Eukaryota</taxon>
        <taxon>Metazoa</taxon>
        <taxon>Ecdysozoa</taxon>
        <taxon>Arthropoda</taxon>
        <taxon>Hexapoda</taxon>
        <taxon>Insecta</taxon>
        <taxon>Pterygota</taxon>
        <taxon>Neoptera</taxon>
        <taxon>Endopterygota</taxon>
        <taxon>Coleoptera</taxon>
        <taxon>Polyphaga</taxon>
        <taxon>Cucujiformia</taxon>
        <taxon>Chrysomeloidea</taxon>
        <taxon>Chrysomelidae</taxon>
        <taxon>Bruchinae</taxon>
        <taxon>Bruchini</taxon>
        <taxon>Callosobruchus</taxon>
    </lineage>
</organism>
<name>A0A653CD13_CALMS</name>
<keyword evidence="1" id="KW-0472">Membrane</keyword>
<evidence type="ECO:0000313" key="3">
    <source>
        <dbReference type="Proteomes" id="UP000410492"/>
    </source>
</evidence>
<reference evidence="2 3" key="1">
    <citation type="submission" date="2019-01" db="EMBL/GenBank/DDBJ databases">
        <authorList>
            <person name="Sayadi A."/>
        </authorList>
    </citation>
    <scope>NUCLEOTIDE SEQUENCE [LARGE SCALE GENOMIC DNA]</scope>
</reference>
<dbReference type="EMBL" id="CAACVG010007468">
    <property type="protein sequence ID" value="VEN45616.1"/>
    <property type="molecule type" value="Genomic_DNA"/>
</dbReference>
<evidence type="ECO:0000313" key="2">
    <source>
        <dbReference type="EMBL" id="VEN45616.1"/>
    </source>
</evidence>
<dbReference type="AlphaFoldDB" id="A0A653CD13"/>